<accession>A0A241XTM7</accession>
<sequence length="268" mass="29379">MALTRTNFKSQCTAISRPIDAGQLLRQGAAGRPDQAMDSAWLVSLRVPQAPRSNTDPHVVAECPQPLARLHVPWRKLVWARPADDFPEAAQANVRNCPVVAADRVPESGRNTSVAPDNVVQQYPSVQHTFPTPPPKAMAHQADFPCPLSAVPTANLLRPRSFRSVLNPVPPSQTSPWATASMPTSSTNGFGCIPRKPRLSSQRSSRCLLKCSARDRMLKCAAAIMSLIQSARNNGHDPYAYLKDVLTRLPTQRASEIAELLPHRWHPA</sequence>
<evidence type="ECO:0000313" key="3">
    <source>
        <dbReference type="Proteomes" id="UP000194857"/>
    </source>
</evidence>
<dbReference type="Pfam" id="PF13817">
    <property type="entry name" value="DDE_Tnp_IS66_C"/>
    <property type="match status" value="1"/>
</dbReference>
<dbReference type="InterPro" id="IPR039552">
    <property type="entry name" value="IS66_C"/>
</dbReference>
<evidence type="ECO:0000259" key="1">
    <source>
        <dbReference type="Pfam" id="PF13817"/>
    </source>
</evidence>
<organism evidence="2 3">
    <name type="scientific">Pseudomonas aeruginosa</name>
    <dbReference type="NCBI Taxonomy" id="287"/>
    <lineage>
        <taxon>Bacteria</taxon>
        <taxon>Pseudomonadati</taxon>
        <taxon>Pseudomonadota</taxon>
        <taxon>Gammaproteobacteria</taxon>
        <taxon>Pseudomonadales</taxon>
        <taxon>Pseudomonadaceae</taxon>
        <taxon>Pseudomonas</taxon>
    </lineage>
</organism>
<dbReference type="Proteomes" id="UP000194857">
    <property type="component" value="Unassembled WGS sequence"/>
</dbReference>
<dbReference type="EMBL" id="NFFZ01000004">
    <property type="protein sequence ID" value="OTI63438.1"/>
    <property type="molecule type" value="Genomic_DNA"/>
</dbReference>
<protein>
    <submittedName>
        <fullName evidence="2">Transposase</fullName>
    </submittedName>
</protein>
<feature type="domain" description="Transposase IS66 C-terminal" evidence="1">
    <location>
        <begin position="226"/>
        <end position="263"/>
    </location>
</feature>
<name>A0A241XTM7_PSEAI</name>
<comment type="caution">
    <text evidence="2">The sequence shown here is derived from an EMBL/GenBank/DDBJ whole genome shotgun (WGS) entry which is preliminary data.</text>
</comment>
<proteinExistence type="predicted"/>
<reference evidence="3" key="1">
    <citation type="submission" date="2017-05" db="EMBL/GenBank/DDBJ databases">
        <authorList>
            <person name="Giani T."/>
            <person name="Arena F."/>
            <person name="Pollini S."/>
            <person name="Di Pilato V."/>
            <person name="D'Andrea M.M."/>
            <person name="Henrici De Angelis L."/>
            <person name="Bassetti M."/>
            <person name="Rossolini G.M."/>
        </authorList>
    </citation>
    <scope>NUCLEOTIDE SEQUENCE [LARGE SCALE GENOMIC DNA]</scope>
    <source>
        <strain evidence="3">S567_C10_BS</strain>
    </source>
</reference>
<evidence type="ECO:0000313" key="2">
    <source>
        <dbReference type="EMBL" id="OTI63438.1"/>
    </source>
</evidence>
<dbReference type="AlphaFoldDB" id="A0A241XTM7"/>
<gene>
    <name evidence="2" type="ORF">CAZ10_11300</name>
</gene>